<comment type="caution">
    <text evidence="6">The sequence shown here is derived from an EMBL/GenBank/DDBJ whole genome shotgun (WGS) entry which is preliminary data.</text>
</comment>
<evidence type="ECO:0000259" key="5">
    <source>
        <dbReference type="PROSITE" id="PS50089"/>
    </source>
</evidence>
<dbReference type="PROSITE" id="PS50089">
    <property type="entry name" value="ZF_RING_2"/>
    <property type="match status" value="1"/>
</dbReference>
<dbReference type="InterPro" id="IPR001841">
    <property type="entry name" value="Znf_RING"/>
</dbReference>
<evidence type="ECO:0000313" key="7">
    <source>
        <dbReference type="Proteomes" id="UP001321473"/>
    </source>
</evidence>
<dbReference type="InterPro" id="IPR018957">
    <property type="entry name" value="Znf_C3HC4_RING-type"/>
</dbReference>
<evidence type="ECO:0000256" key="4">
    <source>
        <dbReference type="PROSITE-ProRule" id="PRU00175"/>
    </source>
</evidence>
<dbReference type="AlphaFoldDB" id="A0AAQ4DIL0"/>
<dbReference type="InterPro" id="IPR013083">
    <property type="entry name" value="Znf_RING/FYVE/PHD"/>
</dbReference>
<feature type="domain" description="RING-type" evidence="5">
    <location>
        <begin position="35"/>
        <end position="73"/>
    </location>
</feature>
<dbReference type="Proteomes" id="UP001321473">
    <property type="component" value="Unassembled WGS sequence"/>
</dbReference>
<organism evidence="6 7">
    <name type="scientific">Amblyomma americanum</name>
    <name type="common">Lone star tick</name>
    <dbReference type="NCBI Taxonomy" id="6943"/>
    <lineage>
        <taxon>Eukaryota</taxon>
        <taxon>Metazoa</taxon>
        <taxon>Ecdysozoa</taxon>
        <taxon>Arthropoda</taxon>
        <taxon>Chelicerata</taxon>
        <taxon>Arachnida</taxon>
        <taxon>Acari</taxon>
        <taxon>Parasitiformes</taxon>
        <taxon>Ixodida</taxon>
        <taxon>Ixodoidea</taxon>
        <taxon>Ixodidae</taxon>
        <taxon>Amblyomminae</taxon>
        <taxon>Amblyomma</taxon>
    </lineage>
</organism>
<dbReference type="CDD" id="cd16449">
    <property type="entry name" value="RING-HC"/>
    <property type="match status" value="1"/>
</dbReference>
<protein>
    <recommendedName>
        <fullName evidence="5">RING-type domain-containing protein</fullName>
    </recommendedName>
</protein>
<evidence type="ECO:0000313" key="6">
    <source>
        <dbReference type="EMBL" id="KAK8762300.1"/>
    </source>
</evidence>
<gene>
    <name evidence="6" type="ORF">V5799_026429</name>
</gene>
<dbReference type="EMBL" id="JARKHS020030238">
    <property type="protein sequence ID" value="KAK8762300.1"/>
    <property type="molecule type" value="Genomic_DNA"/>
</dbReference>
<keyword evidence="7" id="KW-1185">Reference proteome</keyword>
<name>A0AAQ4DIL0_AMBAM</name>
<evidence type="ECO:0000256" key="3">
    <source>
        <dbReference type="ARBA" id="ARBA00022833"/>
    </source>
</evidence>
<accession>A0AAQ4DIL0</accession>
<dbReference type="PROSITE" id="PS00518">
    <property type="entry name" value="ZF_RING_1"/>
    <property type="match status" value="1"/>
</dbReference>
<dbReference type="SUPFAM" id="SSF57850">
    <property type="entry name" value="RING/U-box"/>
    <property type="match status" value="1"/>
</dbReference>
<keyword evidence="3" id="KW-0862">Zinc</keyword>
<evidence type="ECO:0000256" key="1">
    <source>
        <dbReference type="ARBA" id="ARBA00022723"/>
    </source>
</evidence>
<dbReference type="GO" id="GO:0008270">
    <property type="term" value="F:zinc ion binding"/>
    <property type="evidence" value="ECO:0007669"/>
    <property type="project" value="UniProtKB-KW"/>
</dbReference>
<dbReference type="Pfam" id="PF00097">
    <property type="entry name" value="zf-C3HC4"/>
    <property type="match status" value="1"/>
</dbReference>
<evidence type="ECO:0000256" key="2">
    <source>
        <dbReference type="ARBA" id="ARBA00022771"/>
    </source>
</evidence>
<keyword evidence="1" id="KW-0479">Metal-binding</keyword>
<reference evidence="6 7" key="1">
    <citation type="journal article" date="2023" name="Arcadia Sci">
        <title>De novo assembly of a long-read Amblyomma americanum tick genome.</title>
        <authorList>
            <person name="Chou S."/>
            <person name="Poskanzer K.E."/>
            <person name="Rollins M."/>
            <person name="Thuy-Boun P.S."/>
        </authorList>
    </citation>
    <scope>NUCLEOTIDE SEQUENCE [LARGE SCALE GENOMIC DNA]</scope>
    <source>
        <strain evidence="6">F_SG_1</strain>
        <tissue evidence="6">Salivary glands</tissue>
    </source>
</reference>
<keyword evidence="2 4" id="KW-0863">Zinc-finger</keyword>
<proteinExistence type="predicted"/>
<sequence>MPLQSLQNYTLVGFSAELDWKPLRFVKSIPKNKICGACGLVRRNTALLPCLHVLCDSCYKQSAQDGSLVCPLDGVQCQNEDVDWKDFPADELLKREVRCWNAESGCKAVTPASRIAQHFRSFLSANSSKER</sequence>
<dbReference type="InterPro" id="IPR017907">
    <property type="entry name" value="Znf_RING_CS"/>
</dbReference>
<dbReference type="Gene3D" id="3.30.40.10">
    <property type="entry name" value="Zinc/RING finger domain, C3HC4 (zinc finger)"/>
    <property type="match status" value="1"/>
</dbReference>